<gene>
    <name evidence="3" type="ORF">SAMN04488244_12834</name>
</gene>
<dbReference type="Gene3D" id="3.40.50.2000">
    <property type="entry name" value="Glycogen Phosphorylase B"/>
    <property type="match status" value="2"/>
</dbReference>
<dbReference type="PANTHER" id="PTHR12526">
    <property type="entry name" value="GLYCOSYLTRANSFERASE"/>
    <property type="match status" value="1"/>
</dbReference>
<organism evidence="3 4">
    <name type="scientific">Vibrio hangzhouensis</name>
    <dbReference type="NCBI Taxonomy" id="462991"/>
    <lineage>
        <taxon>Bacteria</taxon>
        <taxon>Pseudomonadati</taxon>
        <taxon>Pseudomonadota</taxon>
        <taxon>Gammaproteobacteria</taxon>
        <taxon>Vibrionales</taxon>
        <taxon>Vibrionaceae</taxon>
        <taxon>Vibrio</taxon>
    </lineage>
</organism>
<dbReference type="OrthoDB" id="9775208at2"/>
<dbReference type="CDD" id="cd03808">
    <property type="entry name" value="GT4_CapM-like"/>
    <property type="match status" value="1"/>
</dbReference>
<dbReference type="PANTHER" id="PTHR12526:SF638">
    <property type="entry name" value="SPORE COAT PROTEIN SA"/>
    <property type="match status" value="1"/>
</dbReference>
<feature type="domain" description="Glycosyl transferase family 1" evidence="1">
    <location>
        <begin position="191"/>
        <end position="352"/>
    </location>
</feature>
<dbReference type="GO" id="GO:0016757">
    <property type="term" value="F:glycosyltransferase activity"/>
    <property type="evidence" value="ECO:0007669"/>
    <property type="project" value="InterPro"/>
</dbReference>
<name>A0A1H6C0V0_9VIBR</name>
<dbReference type="SUPFAM" id="SSF53756">
    <property type="entry name" value="UDP-Glycosyltransferase/glycogen phosphorylase"/>
    <property type="match status" value="1"/>
</dbReference>
<accession>A0A1H6C0V0</accession>
<proteinExistence type="predicted"/>
<dbReference type="Proteomes" id="UP000236721">
    <property type="component" value="Unassembled WGS sequence"/>
</dbReference>
<dbReference type="Pfam" id="PF13477">
    <property type="entry name" value="Glyco_trans_4_2"/>
    <property type="match status" value="1"/>
</dbReference>
<keyword evidence="4" id="KW-1185">Reference proteome</keyword>
<reference evidence="4" key="1">
    <citation type="submission" date="2016-10" db="EMBL/GenBank/DDBJ databases">
        <authorList>
            <person name="Varghese N."/>
            <person name="Submissions S."/>
        </authorList>
    </citation>
    <scope>NUCLEOTIDE SEQUENCE [LARGE SCALE GENOMIC DNA]</scope>
    <source>
        <strain evidence="4">CGMCC 1.7062</strain>
    </source>
</reference>
<sequence length="375" mass="42385">MESTKKLVFVINVDWYFKLHWVERASYFRSKGYEVHIITKFTDNESLRYFSSLGFVCHSLRFARKSINPFSEISSIFSLYHEIKKIQPTLVHCVTVKPNLYCGILNRLFLKRPIIFSVTGLGIIFSSNHFKFRMIRRLVTLLYRFVSTPKSYFIFENSDDYKCFIDKKVVKNNGTVIKGAGIDLNKFSPSPFPNNQSVLFAARLLKEKGLDQLIEARKILKKEGVDFTIKVAGIVDTDVSSAISLNQIEQWSSEGLIEWLGSVINMPALIAESDIVCLPTVYGEGVPRILIEAASCERAIVATDVVGCREIVSNHVNGILCKPNDSESLASALKYLLAEPVQTKAFGINGRKLVEEQFSQHIVFGKTEAVYLKIS</sequence>
<evidence type="ECO:0000313" key="4">
    <source>
        <dbReference type="Proteomes" id="UP000236721"/>
    </source>
</evidence>
<keyword evidence="3" id="KW-0808">Transferase</keyword>
<dbReference type="RefSeq" id="WP_103882102.1">
    <property type="nucleotide sequence ID" value="NZ_FNVG01000028.1"/>
</dbReference>
<dbReference type="Pfam" id="PF00534">
    <property type="entry name" value="Glycos_transf_1"/>
    <property type="match status" value="1"/>
</dbReference>
<dbReference type="InterPro" id="IPR028098">
    <property type="entry name" value="Glyco_trans_4-like_N"/>
</dbReference>
<feature type="domain" description="Glycosyltransferase subfamily 4-like N-terminal" evidence="2">
    <location>
        <begin position="6"/>
        <end position="145"/>
    </location>
</feature>
<dbReference type="AlphaFoldDB" id="A0A1H6C0V0"/>
<dbReference type="GO" id="GO:1901135">
    <property type="term" value="P:carbohydrate derivative metabolic process"/>
    <property type="evidence" value="ECO:0007669"/>
    <property type="project" value="UniProtKB-ARBA"/>
</dbReference>
<evidence type="ECO:0000313" key="3">
    <source>
        <dbReference type="EMBL" id="SEG66285.1"/>
    </source>
</evidence>
<dbReference type="EMBL" id="FNVG01000028">
    <property type="protein sequence ID" value="SEG66285.1"/>
    <property type="molecule type" value="Genomic_DNA"/>
</dbReference>
<protein>
    <submittedName>
        <fullName evidence="3">Glycosyltransferase involved in cell wall bisynthesis</fullName>
    </submittedName>
</protein>
<evidence type="ECO:0000259" key="2">
    <source>
        <dbReference type="Pfam" id="PF13477"/>
    </source>
</evidence>
<dbReference type="InterPro" id="IPR001296">
    <property type="entry name" value="Glyco_trans_1"/>
</dbReference>
<evidence type="ECO:0000259" key="1">
    <source>
        <dbReference type="Pfam" id="PF00534"/>
    </source>
</evidence>